<evidence type="ECO:0000256" key="1">
    <source>
        <dbReference type="SAM" id="MobiDB-lite"/>
    </source>
</evidence>
<evidence type="ECO:0000313" key="3">
    <source>
        <dbReference type="Proteomes" id="UP001189180"/>
    </source>
</evidence>
<dbReference type="EMBL" id="CANUEZ050000217">
    <property type="protein sequence ID" value="CAM0512515.1"/>
    <property type="molecule type" value="Genomic_DNA"/>
</dbReference>
<name>A0ABC9HGE6_FASHE</name>
<dbReference type="Proteomes" id="UP001189180">
    <property type="component" value="Unassembled WGS sequence"/>
</dbReference>
<accession>A0ABC9HGE6</accession>
<gene>
    <name evidence="2" type="ORF">FHB240107_LOCUS8645</name>
</gene>
<evidence type="ECO:0000313" key="2">
    <source>
        <dbReference type="EMBL" id="CAM0512515.1"/>
    </source>
</evidence>
<keyword evidence="3" id="KW-1185">Reference proteome</keyword>
<feature type="compositionally biased region" description="Polar residues" evidence="1">
    <location>
        <begin position="68"/>
        <end position="78"/>
    </location>
</feature>
<organism evidence="2 3">
    <name type="scientific">Fasciola hepatica</name>
    <name type="common">Liver fluke</name>
    <dbReference type="NCBI Taxonomy" id="6192"/>
    <lineage>
        <taxon>Eukaryota</taxon>
        <taxon>Metazoa</taxon>
        <taxon>Spiralia</taxon>
        <taxon>Lophotrochozoa</taxon>
        <taxon>Platyhelminthes</taxon>
        <taxon>Trematoda</taxon>
        <taxon>Digenea</taxon>
        <taxon>Plagiorchiida</taxon>
        <taxon>Echinostomata</taxon>
        <taxon>Echinostomatoidea</taxon>
        <taxon>Fasciolidae</taxon>
        <taxon>Fasciola</taxon>
    </lineage>
</organism>
<comment type="caution">
    <text evidence="2">The sequence shown here is derived from an EMBL/GenBank/DDBJ whole genome shotgun (WGS) entry which is preliminary data.</text>
</comment>
<proteinExistence type="predicted"/>
<feature type="region of interest" description="Disordered" evidence="1">
    <location>
        <begin position="54"/>
        <end position="78"/>
    </location>
</feature>
<sequence length="78" mass="9442">MKLEEDSRNSIIFGLLSKLQQQLKQQRPHLKLQQQLKQQRPHLKLQQQLKQQRPHLVSASRDMHRMQQDYTKNTFIPT</sequence>
<protein>
    <submittedName>
        <fullName evidence="2">Uncharacterized protein</fullName>
    </submittedName>
</protein>
<reference evidence="2 3" key="1">
    <citation type="submission" date="2024-08" db="EMBL/GenBank/DDBJ databases">
        <authorList>
            <person name="Paterson S."/>
        </authorList>
    </citation>
    <scope>NUCLEOTIDE SEQUENCE [LARGE SCALE GENOMIC DNA]</scope>
</reference>
<dbReference type="AlphaFoldDB" id="A0ABC9HGE6"/>